<dbReference type="EMBL" id="SSTD01015426">
    <property type="protein sequence ID" value="TYK02686.1"/>
    <property type="molecule type" value="Genomic_DNA"/>
</dbReference>
<name>A0A5D3BWS7_CUCMM</name>
<evidence type="ECO:0000313" key="3">
    <source>
        <dbReference type="Proteomes" id="UP000321393"/>
    </source>
</evidence>
<dbReference type="PANTHER" id="PTHR33437:SF2">
    <property type="entry name" value="OS06G0361200 PROTEIN"/>
    <property type="match status" value="1"/>
</dbReference>
<dbReference type="Proteomes" id="UP000321947">
    <property type="component" value="Unassembled WGS sequence"/>
</dbReference>
<sequence>MPPLEVAKNIWEQISKPPKAGIIIKENHVIDEHNSSFESSNEEVPYPNIMSVMVTDVDISEDRMIELEKMVNMLMKEVEERDFEIVSFKNHIEIRGVVESSHRHTVKNVDKGKTIMQERQPQNSTLIVSLSVQQLQEMIANSIKTQYGKSTQTSYLYSKPYMKRIDNPRMPHGYQPPKFQ</sequence>
<dbReference type="EMBL" id="SSTE01011342">
    <property type="protein sequence ID" value="KAA0051097.1"/>
    <property type="molecule type" value="Genomic_DNA"/>
</dbReference>
<evidence type="ECO:0000313" key="2">
    <source>
        <dbReference type="EMBL" id="TYK02686.1"/>
    </source>
</evidence>
<proteinExistence type="predicted"/>
<dbReference type="Proteomes" id="UP000321393">
    <property type="component" value="Unassembled WGS sequence"/>
</dbReference>
<organism evidence="2 4">
    <name type="scientific">Cucumis melo var. makuwa</name>
    <name type="common">Oriental melon</name>
    <dbReference type="NCBI Taxonomy" id="1194695"/>
    <lineage>
        <taxon>Eukaryota</taxon>
        <taxon>Viridiplantae</taxon>
        <taxon>Streptophyta</taxon>
        <taxon>Embryophyta</taxon>
        <taxon>Tracheophyta</taxon>
        <taxon>Spermatophyta</taxon>
        <taxon>Magnoliopsida</taxon>
        <taxon>eudicotyledons</taxon>
        <taxon>Gunneridae</taxon>
        <taxon>Pentapetalae</taxon>
        <taxon>rosids</taxon>
        <taxon>fabids</taxon>
        <taxon>Cucurbitales</taxon>
        <taxon>Cucurbitaceae</taxon>
        <taxon>Benincaseae</taxon>
        <taxon>Cucumis</taxon>
    </lineage>
</organism>
<evidence type="ECO:0000313" key="1">
    <source>
        <dbReference type="EMBL" id="KAA0051097.1"/>
    </source>
</evidence>
<protein>
    <submittedName>
        <fullName evidence="2">Ty3-gypsy retrotransposon protein</fullName>
    </submittedName>
</protein>
<comment type="caution">
    <text evidence="2">The sequence shown here is derived from an EMBL/GenBank/DDBJ whole genome shotgun (WGS) entry which is preliminary data.</text>
</comment>
<dbReference type="AlphaFoldDB" id="A0A5D3BWS7"/>
<dbReference type="PANTHER" id="PTHR33437">
    <property type="entry name" value="OS06G0361200 PROTEIN"/>
    <property type="match status" value="1"/>
</dbReference>
<accession>A0A5D3BWS7</accession>
<evidence type="ECO:0000313" key="4">
    <source>
        <dbReference type="Proteomes" id="UP000321947"/>
    </source>
</evidence>
<gene>
    <name evidence="2" type="ORF">E5676_scaffold1161G00120</name>
    <name evidence="1" type="ORF">E6C27_scaffold511G00390</name>
</gene>
<reference evidence="3 4" key="1">
    <citation type="submission" date="2019-08" db="EMBL/GenBank/DDBJ databases">
        <title>Draft genome sequences of two oriental melons (Cucumis melo L. var makuwa).</title>
        <authorList>
            <person name="Kwon S.-Y."/>
        </authorList>
    </citation>
    <scope>NUCLEOTIDE SEQUENCE [LARGE SCALE GENOMIC DNA]</scope>
    <source>
        <strain evidence="4">cv. Chang Bougi</strain>
        <strain evidence="3">cv. SW 3</strain>
        <tissue evidence="2">Leaf</tissue>
    </source>
</reference>